<reference evidence="1 2" key="1">
    <citation type="journal article" date="2014" name="Int. J. Syst. Evol. Microbiol.">
        <title>Complete genome sequence of Corynebacterium casei LMG S-19264T (=DSM 44701T), isolated from a smear-ripened cheese.</title>
        <authorList>
            <consortium name="US DOE Joint Genome Institute (JGI-PGF)"/>
            <person name="Walter F."/>
            <person name="Albersmeier A."/>
            <person name="Kalinowski J."/>
            <person name="Ruckert C."/>
        </authorList>
    </citation>
    <scope>NUCLEOTIDE SEQUENCE [LARGE SCALE GENOMIC DNA]</scope>
    <source>
        <strain evidence="1 2">CGMCC 1.16330</strain>
    </source>
</reference>
<dbReference type="RefSeq" id="WP_188903614.1">
    <property type="nucleotide sequence ID" value="NZ_BMKS01000019.1"/>
</dbReference>
<dbReference type="EMBL" id="BMKS01000019">
    <property type="protein sequence ID" value="GGG49185.1"/>
    <property type="molecule type" value="Genomic_DNA"/>
</dbReference>
<sequence length="222" mass="24997">MTDKVFFMPFDPRHPGFVFAQFEYGSTKGGMDKNQVQIDHELAKGHRAITVWWRPGKKNPFIAGMSDGQIYIRGHGMPGYKSIEGGRGGERVDYDVVVDRLLESGLRKTFAGKIKCYNCHSAEFGDTLGSADPELVGTPFAQLVADELYARGVRNCTVFGYWGAIDSFVKDGSEGRHKYVRVKQLVDGKVQQVERGRASEARYQFFGRPRPKKPGFFKRLFA</sequence>
<evidence type="ECO:0000313" key="1">
    <source>
        <dbReference type="EMBL" id="GGG49185.1"/>
    </source>
</evidence>
<comment type="caution">
    <text evidence="1">The sequence shown here is derived from an EMBL/GenBank/DDBJ whole genome shotgun (WGS) entry which is preliminary data.</text>
</comment>
<keyword evidence="2" id="KW-1185">Reference proteome</keyword>
<evidence type="ECO:0000313" key="2">
    <source>
        <dbReference type="Proteomes" id="UP000597507"/>
    </source>
</evidence>
<name>A0A8J3EE72_9PROT</name>
<organism evidence="1 2">
    <name type="scientific">Caldovatus sediminis</name>
    <dbReference type="NCBI Taxonomy" id="2041189"/>
    <lineage>
        <taxon>Bacteria</taxon>
        <taxon>Pseudomonadati</taxon>
        <taxon>Pseudomonadota</taxon>
        <taxon>Alphaproteobacteria</taxon>
        <taxon>Acetobacterales</taxon>
        <taxon>Roseomonadaceae</taxon>
        <taxon>Caldovatus</taxon>
    </lineage>
</organism>
<protein>
    <submittedName>
        <fullName evidence="1">Uncharacterized protein</fullName>
    </submittedName>
</protein>
<gene>
    <name evidence="1" type="ORF">GCM10010964_40670</name>
</gene>
<proteinExistence type="predicted"/>
<accession>A0A8J3EE72</accession>
<dbReference type="Proteomes" id="UP000597507">
    <property type="component" value="Unassembled WGS sequence"/>
</dbReference>
<dbReference type="AlphaFoldDB" id="A0A8J3EE72"/>